<dbReference type="STRING" id="1987383.A5844_001990"/>
<feature type="non-terminal residue" evidence="1">
    <location>
        <position position="29"/>
    </location>
</feature>
<gene>
    <name evidence="1" type="ORF">A5844_001990</name>
</gene>
<evidence type="ECO:0008006" key="3">
    <source>
        <dbReference type="Google" id="ProtNLM"/>
    </source>
</evidence>
<evidence type="ECO:0000313" key="2">
    <source>
        <dbReference type="Proteomes" id="UP000194933"/>
    </source>
</evidence>
<reference evidence="1 2" key="1">
    <citation type="submission" date="2017-05" db="EMBL/GenBank/DDBJ databases">
        <title>The Genome Sequence of Enterococcus sp. 10A9_DIV0425.</title>
        <authorList>
            <consortium name="The Broad Institute Genomics Platform"/>
            <consortium name="The Broad Institute Genomic Center for Infectious Diseases"/>
            <person name="Earl A."/>
            <person name="Manson A."/>
            <person name="Schwartman J."/>
            <person name="Gilmore M."/>
            <person name="Abouelleil A."/>
            <person name="Cao P."/>
            <person name="Chapman S."/>
            <person name="Cusick C."/>
            <person name="Shea T."/>
            <person name="Young S."/>
            <person name="Neafsey D."/>
            <person name="Nusbaum C."/>
            <person name="Birren B."/>
        </authorList>
    </citation>
    <scope>NUCLEOTIDE SEQUENCE [LARGE SCALE GENOMIC DNA]</scope>
    <source>
        <strain evidence="1 2">10A9_DIV0425</strain>
    </source>
</reference>
<dbReference type="EMBL" id="NGMO01000003">
    <property type="protein sequence ID" value="OTP10291.1"/>
    <property type="molecule type" value="Genomic_DNA"/>
</dbReference>
<accession>A0A242JZD7</accession>
<comment type="caution">
    <text evidence="1">The sequence shown here is derived from an EMBL/GenBank/DDBJ whole genome shotgun (WGS) entry which is preliminary data.</text>
</comment>
<proteinExistence type="predicted"/>
<name>A0A242JZD7_9ENTE</name>
<protein>
    <recommendedName>
        <fullName evidence="3">Nicotinate phosphoribosyltransferase</fullName>
    </recommendedName>
</protein>
<evidence type="ECO:0000313" key="1">
    <source>
        <dbReference type="EMBL" id="OTP10291.1"/>
    </source>
</evidence>
<dbReference type="AlphaFoldDB" id="A0A242JZD7"/>
<dbReference type="SUPFAM" id="SSF54675">
    <property type="entry name" value="Nicotinate/Quinolinate PRTase N-terminal domain-like"/>
    <property type="match status" value="1"/>
</dbReference>
<dbReference type="Gene3D" id="3.20.140.10">
    <property type="entry name" value="nicotinate phosphoribosyltransferase"/>
    <property type="match status" value="1"/>
</dbReference>
<dbReference type="Proteomes" id="UP000194933">
    <property type="component" value="Unassembled WGS sequence"/>
</dbReference>
<organism evidence="1 2">
    <name type="scientific">Candidatus Enterococcus wittei</name>
    <dbReference type="NCBI Taxonomy" id="1987383"/>
    <lineage>
        <taxon>Bacteria</taxon>
        <taxon>Bacillati</taxon>
        <taxon>Bacillota</taxon>
        <taxon>Bacilli</taxon>
        <taxon>Lactobacillales</taxon>
        <taxon>Enterococcaceae</taxon>
        <taxon>Enterococcus</taxon>
    </lineage>
</organism>
<keyword evidence="2" id="KW-1185">Reference proteome</keyword>
<sequence>MTTIYSDDSLTLHTDLYQINMMQTYWELG</sequence>